<keyword evidence="1" id="KW-0732">Signal</keyword>
<protein>
    <recommendedName>
        <fullName evidence="4">Secreted protein</fullName>
    </recommendedName>
</protein>
<evidence type="ECO:0000313" key="2">
    <source>
        <dbReference type="EMBL" id="BBX46404.1"/>
    </source>
</evidence>
<dbReference type="Proteomes" id="UP000465866">
    <property type="component" value="Chromosome"/>
</dbReference>
<dbReference type="KEGG" id="mcoo:MCOO_24190"/>
<name>A0A7I7KX71_9MYCO</name>
<evidence type="ECO:0000313" key="3">
    <source>
        <dbReference type="Proteomes" id="UP000465866"/>
    </source>
</evidence>
<keyword evidence="3" id="KW-1185">Reference proteome</keyword>
<dbReference type="RefSeq" id="WP_163776554.1">
    <property type="nucleotide sequence ID" value="NZ_AP022569.1"/>
</dbReference>
<gene>
    <name evidence="2" type="ORF">MCOO_24190</name>
</gene>
<proteinExistence type="predicted"/>
<dbReference type="EMBL" id="AP022569">
    <property type="protein sequence ID" value="BBX46404.1"/>
    <property type="molecule type" value="Genomic_DNA"/>
</dbReference>
<evidence type="ECO:0000256" key="1">
    <source>
        <dbReference type="SAM" id="SignalP"/>
    </source>
</evidence>
<organism evidence="2 3">
    <name type="scientific">Mycobacterium cookii</name>
    <dbReference type="NCBI Taxonomy" id="1775"/>
    <lineage>
        <taxon>Bacteria</taxon>
        <taxon>Bacillati</taxon>
        <taxon>Actinomycetota</taxon>
        <taxon>Actinomycetes</taxon>
        <taxon>Mycobacteriales</taxon>
        <taxon>Mycobacteriaceae</taxon>
        <taxon>Mycobacterium</taxon>
    </lineage>
</organism>
<evidence type="ECO:0008006" key="4">
    <source>
        <dbReference type="Google" id="ProtNLM"/>
    </source>
</evidence>
<feature type="chain" id="PRO_5029748782" description="Secreted protein" evidence="1">
    <location>
        <begin position="35"/>
        <end position="133"/>
    </location>
</feature>
<feature type="signal peptide" evidence="1">
    <location>
        <begin position="1"/>
        <end position="34"/>
    </location>
</feature>
<dbReference type="AlphaFoldDB" id="A0A7I7KX71"/>
<sequence length="133" mass="13975">MYNTSTLKKIISGALLAGSVAVTGAGLSAGTAQADPFAAQPHTWCPGQALPFGNIQWDMGVCHTWYEVPFGQGNVRMVDIHGNPLDSFISADIPAPIFTPPPPPPPAPPHPFCTPRGAFIIIPPICDEIGVHP</sequence>
<reference evidence="2 3" key="1">
    <citation type="journal article" date="2019" name="Emerg. Microbes Infect.">
        <title>Comprehensive subspecies identification of 175 nontuberculous mycobacteria species based on 7547 genomic profiles.</title>
        <authorList>
            <person name="Matsumoto Y."/>
            <person name="Kinjo T."/>
            <person name="Motooka D."/>
            <person name="Nabeya D."/>
            <person name="Jung N."/>
            <person name="Uechi K."/>
            <person name="Horii T."/>
            <person name="Iida T."/>
            <person name="Fujita J."/>
            <person name="Nakamura S."/>
        </authorList>
    </citation>
    <scope>NUCLEOTIDE SEQUENCE [LARGE SCALE GENOMIC DNA]</scope>
    <source>
        <strain evidence="2 3">JCM 12404</strain>
    </source>
</reference>
<accession>A0A7I7KX71</accession>